<dbReference type="InterPro" id="IPR050640">
    <property type="entry name" value="Bact_2-comp_sensor_kinase"/>
</dbReference>
<evidence type="ECO:0000256" key="6">
    <source>
        <dbReference type="ARBA" id="ARBA00022679"/>
    </source>
</evidence>
<feature type="transmembrane region" description="Helical" evidence="12">
    <location>
        <begin position="20"/>
        <end position="39"/>
    </location>
</feature>
<dbReference type="InterPro" id="IPR036890">
    <property type="entry name" value="HATPase_C_sf"/>
</dbReference>
<gene>
    <name evidence="15" type="ORF">ACFQ3W_22870</name>
</gene>
<name>A0ABW3S517_9BACL</name>
<keyword evidence="4" id="KW-1003">Cell membrane</keyword>
<dbReference type="CDD" id="cd06225">
    <property type="entry name" value="HAMP"/>
    <property type="match status" value="1"/>
</dbReference>
<keyword evidence="8 15" id="KW-0418">Kinase</keyword>
<dbReference type="GO" id="GO:0004673">
    <property type="term" value="F:protein histidine kinase activity"/>
    <property type="evidence" value="ECO:0007669"/>
    <property type="project" value="UniProtKB-EC"/>
</dbReference>
<keyword evidence="9" id="KW-0067">ATP-binding</keyword>
<dbReference type="PROSITE" id="PS50109">
    <property type="entry name" value="HIS_KIN"/>
    <property type="match status" value="1"/>
</dbReference>
<dbReference type="PANTHER" id="PTHR34220:SF7">
    <property type="entry name" value="SENSOR HISTIDINE KINASE YPDA"/>
    <property type="match status" value="1"/>
</dbReference>
<dbReference type="EMBL" id="JBHTLM010000025">
    <property type="protein sequence ID" value="MFD1179126.1"/>
    <property type="molecule type" value="Genomic_DNA"/>
</dbReference>
<keyword evidence="11 12" id="KW-0472">Membrane</keyword>
<evidence type="ECO:0000256" key="4">
    <source>
        <dbReference type="ARBA" id="ARBA00022475"/>
    </source>
</evidence>
<dbReference type="InterPro" id="IPR005467">
    <property type="entry name" value="His_kinase_dom"/>
</dbReference>
<evidence type="ECO:0000259" key="14">
    <source>
        <dbReference type="PROSITE" id="PS50885"/>
    </source>
</evidence>
<evidence type="ECO:0000259" key="13">
    <source>
        <dbReference type="PROSITE" id="PS50109"/>
    </source>
</evidence>
<dbReference type="InterPro" id="IPR003594">
    <property type="entry name" value="HATPase_dom"/>
</dbReference>
<keyword evidence="10" id="KW-0902">Two-component regulatory system</keyword>
<dbReference type="EC" id="2.7.13.3" evidence="3"/>
<dbReference type="Pfam" id="PF06580">
    <property type="entry name" value="His_kinase"/>
    <property type="match status" value="1"/>
</dbReference>
<evidence type="ECO:0000256" key="5">
    <source>
        <dbReference type="ARBA" id="ARBA00022553"/>
    </source>
</evidence>
<evidence type="ECO:0000313" key="16">
    <source>
        <dbReference type="Proteomes" id="UP001597262"/>
    </source>
</evidence>
<dbReference type="RefSeq" id="WP_379321552.1">
    <property type="nucleotide sequence ID" value="NZ_JBHTLM010000025.1"/>
</dbReference>
<feature type="domain" description="Histidine kinase" evidence="13">
    <location>
        <begin position="422"/>
        <end position="593"/>
    </location>
</feature>
<keyword evidence="6 15" id="KW-0808">Transferase</keyword>
<comment type="subcellular location">
    <subcellularLocation>
        <location evidence="2">Cell membrane</location>
        <topology evidence="2">Multi-pass membrane protein</topology>
    </subcellularLocation>
</comment>
<evidence type="ECO:0000256" key="12">
    <source>
        <dbReference type="SAM" id="Phobius"/>
    </source>
</evidence>
<evidence type="ECO:0000256" key="10">
    <source>
        <dbReference type="ARBA" id="ARBA00023012"/>
    </source>
</evidence>
<dbReference type="InterPro" id="IPR010559">
    <property type="entry name" value="Sig_transdc_His_kin_internal"/>
</dbReference>
<organism evidence="15 16">
    <name type="scientific">Paenibacillus puldeungensis</name>
    <dbReference type="NCBI Taxonomy" id="696536"/>
    <lineage>
        <taxon>Bacteria</taxon>
        <taxon>Bacillati</taxon>
        <taxon>Bacillota</taxon>
        <taxon>Bacilli</taxon>
        <taxon>Bacillales</taxon>
        <taxon>Paenibacillaceae</taxon>
        <taxon>Paenibacillus</taxon>
    </lineage>
</organism>
<evidence type="ECO:0000256" key="11">
    <source>
        <dbReference type="ARBA" id="ARBA00023136"/>
    </source>
</evidence>
<dbReference type="Gene3D" id="3.30.565.10">
    <property type="entry name" value="Histidine kinase-like ATPase, C-terminal domain"/>
    <property type="match status" value="1"/>
</dbReference>
<dbReference type="SMART" id="SM00387">
    <property type="entry name" value="HATPase_c"/>
    <property type="match status" value="1"/>
</dbReference>
<dbReference type="Gene3D" id="3.30.450.20">
    <property type="entry name" value="PAS domain"/>
    <property type="match status" value="1"/>
</dbReference>
<dbReference type="InterPro" id="IPR003660">
    <property type="entry name" value="HAMP_dom"/>
</dbReference>
<dbReference type="Proteomes" id="UP001597262">
    <property type="component" value="Unassembled WGS sequence"/>
</dbReference>
<keyword evidence="12" id="KW-1133">Transmembrane helix</keyword>
<feature type="transmembrane region" description="Helical" evidence="12">
    <location>
        <begin position="307"/>
        <end position="326"/>
    </location>
</feature>
<keyword evidence="16" id="KW-1185">Reference proteome</keyword>
<comment type="catalytic activity">
    <reaction evidence="1">
        <text>ATP + protein L-histidine = ADP + protein N-phospho-L-histidine.</text>
        <dbReference type="EC" id="2.7.13.3"/>
    </reaction>
</comment>
<evidence type="ECO:0000256" key="8">
    <source>
        <dbReference type="ARBA" id="ARBA00022777"/>
    </source>
</evidence>
<evidence type="ECO:0000256" key="3">
    <source>
        <dbReference type="ARBA" id="ARBA00012438"/>
    </source>
</evidence>
<evidence type="ECO:0000313" key="15">
    <source>
        <dbReference type="EMBL" id="MFD1179126.1"/>
    </source>
</evidence>
<dbReference type="PROSITE" id="PS50885">
    <property type="entry name" value="HAMP"/>
    <property type="match status" value="1"/>
</dbReference>
<keyword evidence="5" id="KW-0597">Phosphoprotein</keyword>
<keyword evidence="12" id="KW-0812">Transmembrane</keyword>
<reference evidence="16" key="1">
    <citation type="journal article" date="2019" name="Int. J. Syst. Evol. Microbiol.">
        <title>The Global Catalogue of Microorganisms (GCM) 10K type strain sequencing project: providing services to taxonomists for standard genome sequencing and annotation.</title>
        <authorList>
            <consortium name="The Broad Institute Genomics Platform"/>
            <consortium name="The Broad Institute Genome Sequencing Center for Infectious Disease"/>
            <person name="Wu L."/>
            <person name="Ma J."/>
        </authorList>
    </citation>
    <scope>NUCLEOTIDE SEQUENCE [LARGE SCALE GENOMIC DNA]</scope>
    <source>
        <strain evidence="16">CCUG 59189</strain>
    </source>
</reference>
<evidence type="ECO:0000256" key="1">
    <source>
        <dbReference type="ARBA" id="ARBA00000085"/>
    </source>
</evidence>
<dbReference type="PRINTS" id="PR00344">
    <property type="entry name" value="BCTRLSENSOR"/>
</dbReference>
<dbReference type="PANTHER" id="PTHR34220">
    <property type="entry name" value="SENSOR HISTIDINE KINASE YPDA"/>
    <property type="match status" value="1"/>
</dbReference>
<comment type="caution">
    <text evidence="15">The sequence shown here is derived from an EMBL/GenBank/DDBJ whole genome shotgun (WGS) entry which is preliminary data.</text>
</comment>
<dbReference type="SUPFAM" id="SSF158472">
    <property type="entry name" value="HAMP domain-like"/>
    <property type="match status" value="1"/>
</dbReference>
<dbReference type="InterPro" id="IPR004358">
    <property type="entry name" value="Sig_transdc_His_kin-like_C"/>
</dbReference>
<evidence type="ECO:0000256" key="7">
    <source>
        <dbReference type="ARBA" id="ARBA00022741"/>
    </source>
</evidence>
<evidence type="ECO:0000256" key="9">
    <source>
        <dbReference type="ARBA" id="ARBA00022840"/>
    </source>
</evidence>
<evidence type="ECO:0000256" key="2">
    <source>
        <dbReference type="ARBA" id="ARBA00004651"/>
    </source>
</evidence>
<accession>A0ABW3S517</accession>
<dbReference type="SMART" id="SM00304">
    <property type="entry name" value="HAMP"/>
    <property type="match status" value="1"/>
</dbReference>
<keyword evidence="7" id="KW-0547">Nucleotide-binding</keyword>
<protein>
    <recommendedName>
        <fullName evidence="3">histidine kinase</fullName>
        <ecNumber evidence="3">2.7.13.3</ecNumber>
    </recommendedName>
</protein>
<proteinExistence type="predicted"/>
<dbReference type="Pfam" id="PF00672">
    <property type="entry name" value="HAMP"/>
    <property type="match status" value="1"/>
</dbReference>
<feature type="domain" description="HAMP" evidence="14">
    <location>
        <begin position="327"/>
        <end position="379"/>
    </location>
</feature>
<dbReference type="SUPFAM" id="SSF55874">
    <property type="entry name" value="ATPase domain of HSP90 chaperone/DNA topoisomerase II/histidine kinase"/>
    <property type="match status" value="1"/>
</dbReference>
<dbReference type="Pfam" id="PF02518">
    <property type="entry name" value="HATPase_c"/>
    <property type="match status" value="1"/>
</dbReference>
<sequence length="595" mass="67818">MKKRMHIFSLRNKGIRYKLFLSYVLVILIPFLLLLFINIHATRGESKETGLQMARKMLEETNSYLQYKAQAITEVLNFVAFNKLVQQSVDTDSQFYEDVNEWHMDALRLYAIVNQFRYNEDIDFMQLYMKQGLAAATENTDFLNMGKVETERWFIRFAQSNAAFTWLPDKTVEMGEDSGDLVVLRKIPSVHNIQQFNGMVKAQVKKSGIQSVLNHAVLTPNASVLLFNSSGDVLSTSTKVPFTSAQIAQITRHFKSDDINYWNDSYLLNNQRYLFGVQDIAHTDMKIAMLVPYSDILESSKRATTRIIWIFLFVVPLMLPVSYLVTKRATKRILKLITHMRKMKNGNFQFSLLPVSEDEVGELMRNFNDMATNITNLMDETYLLGREVKNKELQALQAQINPHFLYNSLDLINIMAIEAGRKDISEVVEELALFYKLSLSNGKEYVTLENELKHTEAYVSIQNMRFGGGIRLDIEVPVDLYDCQVPKILLQPLVENGILHGIREGETEEGTIRISASVQDGDLVLEVSDDGIGMDEEQLSHIFTRPHSSKGGGYGVHNIQERLKLAYGPSYGLDFRSAPGMGTTVTLKLPCHKKT</sequence>
<dbReference type="Gene3D" id="1.10.8.500">
    <property type="entry name" value="HAMP domain in histidine kinase"/>
    <property type="match status" value="1"/>
</dbReference>